<feature type="transmembrane region" description="Helical" evidence="16">
    <location>
        <begin position="75"/>
        <end position="102"/>
    </location>
</feature>
<dbReference type="GO" id="GO:0005856">
    <property type="term" value="C:cytoskeleton"/>
    <property type="evidence" value="ECO:0007669"/>
    <property type="project" value="UniProtKB-SubCell"/>
</dbReference>
<dbReference type="PANTHER" id="PTHR21142">
    <property type="entry name" value="SARCOGLYCANS"/>
    <property type="match status" value="1"/>
</dbReference>
<reference evidence="18" key="1">
    <citation type="submission" date="2025-08" db="UniProtKB">
        <authorList>
            <consortium name="RefSeq"/>
        </authorList>
    </citation>
    <scope>IDENTIFICATION</scope>
    <source>
        <strain evidence="18">Ishihara</strain>
        <tissue evidence="18">Whole body</tissue>
    </source>
</reference>
<evidence type="ECO:0000256" key="9">
    <source>
        <dbReference type="ARBA" id="ARBA00022968"/>
    </source>
</evidence>
<evidence type="ECO:0000256" key="8">
    <source>
        <dbReference type="ARBA" id="ARBA00022692"/>
    </source>
</evidence>
<dbReference type="Proteomes" id="UP000301870">
    <property type="component" value="Chromosome 13"/>
</dbReference>
<evidence type="ECO:0000256" key="13">
    <source>
        <dbReference type="ARBA" id="ARBA00023180"/>
    </source>
</evidence>
<dbReference type="RefSeq" id="XP_022819246.1">
    <property type="nucleotide sequence ID" value="XM_022963478.1"/>
</dbReference>
<dbReference type="KEGG" id="sliu:111351522"/>
<evidence type="ECO:0000256" key="6">
    <source>
        <dbReference type="ARBA" id="ARBA00022475"/>
    </source>
</evidence>
<dbReference type="PANTHER" id="PTHR21142:SF2">
    <property type="entry name" value="BETA-SARCOGLYCAN"/>
    <property type="match status" value="1"/>
</dbReference>
<evidence type="ECO:0000256" key="1">
    <source>
        <dbReference type="ARBA" id="ARBA00002860"/>
    </source>
</evidence>
<comment type="function">
    <text evidence="1">Component of the sarcoglycan complex, a subcomplex of the dystrophin-glycoprotein complex which forms a link between the F-actin cytoskeleton and the extracellular matrix.</text>
</comment>
<evidence type="ECO:0000256" key="11">
    <source>
        <dbReference type="ARBA" id="ARBA00023136"/>
    </source>
</evidence>
<evidence type="ECO:0000256" key="4">
    <source>
        <dbReference type="ARBA" id="ARBA00007574"/>
    </source>
</evidence>
<evidence type="ECO:0000313" key="17">
    <source>
        <dbReference type="Proteomes" id="UP000301870"/>
    </source>
</evidence>
<dbReference type="GO" id="GO:0007517">
    <property type="term" value="P:muscle organ development"/>
    <property type="evidence" value="ECO:0007669"/>
    <property type="project" value="InterPro"/>
</dbReference>
<evidence type="ECO:0000313" key="18">
    <source>
        <dbReference type="RefSeq" id="XP_022819246.1"/>
    </source>
</evidence>
<keyword evidence="14" id="KW-0206">Cytoskeleton</keyword>
<protein>
    <recommendedName>
        <fullName evidence="5">Beta-sarcoglycan</fullName>
    </recommendedName>
</protein>
<name>A0A9J7DZ46_SPOLT</name>
<evidence type="ECO:0000256" key="10">
    <source>
        <dbReference type="ARBA" id="ARBA00022989"/>
    </source>
</evidence>
<keyword evidence="9" id="KW-0735">Signal-anchor</keyword>
<dbReference type="GO" id="GO:0042383">
    <property type="term" value="C:sarcolemma"/>
    <property type="evidence" value="ECO:0007669"/>
    <property type="project" value="UniProtKB-SubCell"/>
</dbReference>
<dbReference type="GO" id="GO:0016012">
    <property type="term" value="C:sarcoglycan complex"/>
    <property type="evidence" value="ECO:0007669"/>
    <property type="project" value="InterPro"/>
</dbReference>
<keyword evidence="7" id="KW-0963">Cytoplasm</keyword>
<keyword evidence="11 16" id="KW-0472">Membrane</keyword>
<evidence type="ECO:0000256" key="5">
    <source>
        <dbReference type="ARBA" id="ARBA00015329"/>
    </source>
</evidence>
<comment type="subunit">
    <text evidence="15">Cross-link to form 2 major subcomplexes: one consisting of SGCB, SGCD and SGCG and the other consisting of SGCB and SGCD. The association between SGCB and SGCG is particularly strong while SGCA is loosely associated with the other sarcoglycans.</text>
</comment>
<organism evidence="17 18">
    <name type="scientific">Spodoptera litura</name>
    <name type="common">Asian cotton leafworm</name>
    <dbReference type="NCBI Taxonomy" id="69820"/>
    <lineage>
        <taxon>Eukaryota</taxon>
        <taxon>Metazoa</taxon>
        <taxon>Ecdysozoa</taxon>
        <taxon>Arthropoda</taxon>
        <taxon>Hexapoda</taxon>
        <taxon>Insecta</taxon>
        <taxon>Pterygota</taxon>
        <taxon>Neoptera</taxon>
        <taxon>Endopterygota</taxon>
        <taxon>Lepidoptera</taxon>
        <taxon>Glossata</taxon>
        <taxon>Ditrysia</taxon>
        <taxon>Noctuoidea</taxon>
        <taxon>Noctuidae</taxon>
        <taxon>Amphipyrinae</taxon>
        <taxon>Spodoptera</taxon>
    </lineage>
</organism>
<dbReference type="InterPro" id="IPR027659">
    <property type="entry name" value="Sgcb"/>
</dbReference>
<keyword evidence="13" id="KW-0325">Glycoprotein</keyword>
<comment type="subcellular location">
    <subcellularLocation>
        <location evidence="3">Cell membrane</location>
        <location evidence="3">Sarcolemma</location>
        <topology evidence="3">Single-pass type II membrane protein</topology>
    </subcellularLocation>
    <subcellularLocation>
        <location evidence="2">Cytoplasm</location>
        <location evidence="2">Cytoskeleton</location>
    </subcellularLocation>
</comment>
<dbReference type="InterPro" id="IPR006875">
    <property type="entry name" value="Sarcoglycan"/>
</dbReference>
<evidence type="ECO:0000256" key="14">
    <source>
        <dbReference type="ARBA" id="ARBA00023212"/>
    </source>
</evidence>
<accession>A0A9J7DZ46</accession>
<dbReference type="OrthoDB" id="5843723at2759"/>
<evidence type="ECO:0000256" key="7">
    <source>
        <dbReference type="ARBA" id="ARBA00022490"/>
    </source>
</evidence>
<keyword evidence="12" id="KW-1015">Disulfide bond</keyword>
<evidence type="ECO:0000256" key="3">
    <source>
        <dbReference type="ARBA" id="ARBA00004274"/>
    </source>
</evidence>
<evidence type="ECO:0000256" key="16">
    <source>
        <dbReference type="SAM" id="Phobius"/>
    </source>
</evidence>
<keyword evidence="10 16" id="KW-1133">Transmembrane helix</keyword>
<keyword evidence="8 16" id="KW-0812">Transmembrane</keyword>
<comment type="similarity">
    <text evidence="4">Belongs to the sarcoglycan beta/delta/gamma/zeta family.</text>
</comment>
<sequence>MVLEPIDLRSSTGVLLNSETMSEGTLERNRAEKALIITNKTPTHCQFFKNSGVKNYSDKNGNEVPKSANKNRKTFAFWTLVFLIFLFGLGNLILTLSMLFVLRLGHGLESMEFLPEHNAIKFFGDTDFDHLYKKDGLIESFKDTPLTISSENGSVLLNLQTKPSRYENKLTVNTSGVFVRGVSAMELTDPDTGEVVFSTAATEMNVPDGVGNVHAKQVIVKRIAAPTDEDLLLRSEASAYLRGAEGTHMESKELFWSADQDIYLKSINGSIVLSGKDGVFIDVRYLPIASSVNRTDKYSQGTGQFKICVCMPQGKLFRIAVPTGQKVSCAHINMTGDLNPCI</sequence>
<gene>
    <name evidence="18" type="primary">LOC111351522</name>
</gene>
<evidence type="ECO:0000256" key="12">
    <source>
        <dbReference type="ARBA" id="ARBA00023157"/>
    </source>
</evidence>
<dbReference type="GeneID" id="111351522"/>
<evidence type="ECO:0000256" key="15">
    <source>
        <dbReference type="ARBA" id="ARBA00026041"/>
    </source>
</evidence>
<dbReference type="CTD" id="41525"/>
<dbReference type="Pfam" id="PF04790">
    <property type="entry name" value="Sarcoglycan_1"/>
    <property type="match status" value="1"/>
</dbReference>
<proteinExistence type="inferred from homology"/>
<keyword evidence="6" id="KW-1003">Cell membrane</keyword>
<dbReference type="AlphaFoldDB" id="A0A9J7DZ46"/>
<evidence type="ECO:0000256" key="2">
    <source>
        <dbReference type="ARBA" id="ARBA00004245"/>
    </source>
</evidence>
<keyword evidence="17" id="KW-1185">Reference proteome</keyword>